<dbReference type="Proteomes" id="UP000325788">
    <property type="component" value="Unassembled WGS sequence"/>
</dbReference>
<evidence type="ECO:0000313" key="1">
    <source>
        <dbReference type="EMBL" id="KAB1859971.1"/>
    </source>
</evidence>
<dbReference type="RefSeq" id="WP_151503883.1">
    <property type="nucleotide sequence ID" value="NZ_VXLD01000001.1"/>
</dbReference>
<comment type="caution">
    <text evidence="1">The sequence shown here is derived from an EMBL/GenBank/DDBJ whole genome shotgun (WGS) entry which is preliminary data.</text>
</comment>
<evidence type="ECO:0000313" key="2">
    <source>
        <dbReference type="Proteomes" id="UP000325788"/>
    </source>
</evidence>
<accession>A0A5N4WR32</accession>
<sequence length="215" mass="24503">MYNLDRIEQLLNKSHQLEIELISPSIDLNLYDDSQRLLAVASLAMLSVEHSAGVRYLFKTKCIASAFALFRLQYEALVKSLWVFYVSKDEDIDSIVGELEEARITKNKKVFPPISKMLEQLLSANTPAHSHVLSLVELKNYSWDAMNSFVHSGLHAVRRNITGYPTELIYTIIKQSNNLLYLSAYLRAVITGNPNIIKEVSLARQRHMVCFQMVA</sequence>
<evidence type="ECO:0008006" key="3">
    <source>
        <dbReference type="Google" id="ProtNLM"/>
    </source>
</evidence>
<dbReference type="InterPro" id="IPR054257">
    <property type="entry name" value="DUF6988"/>
</dbReference>
<dbReference type="EMBL" id="VXLD01000001">
    <property type="protein sequence ID" value="KAB1859971.1"/>
    <property type="molecule type" value="Genomic_DNA"/>
</dbReference>
<reference evidence="1 2" key="1">
    <citation type="submission" date="2019-09" db="EMBL/GenBank/DDBJ databases">
        <title>Draft genome sequence of Acinetobacter tandoii W4-4-4 isolated from environmental water sample.</title>
        <authorList>
            <person name="Wee S.K."/>
            <person name="Yan B."/>
            <person name="Mustaffa S.B."/>
            <person name="Yap E.P.H."/>
        </authorList>
    </citation>
    <scope>NUCLEOTIDE SEQUENCE [LARGE SCALE GENOMIC DNA]</scope>
    <source>
        <strain evidence="1 2">W4-4-4</strain>
    </source>
</reference>
<dbReference type="Pfam" id="PF22491">
    <property type="entry name" value="DUF6988"/>
    <property type="match status" value="1"/>
</dbReference>
<name>A0A5N4WR32_9GAMM</name>
<proteinExistence type="predicted"/>
<protein>
    <recommendedName>
        <fullName evidence="3">AbiV family abortive infection protein</fullName>
    </recommendedName>
</protein>
<dbReference type="AlphaFoldDB" id="A0A5N4WR32"/>
<gene>
    <name evidence="1" type="ORF">F4W09_02280</name>
</gene>
<organism evidence="1 2">
    <name type="scientific">Acinetobacter tandoii</name>
    <dbReference type="NCBI Taxonomy" id="202954"/>
    <lineage>
        <taxon>Bacteria</taxon>
        <taxon>Pseudomonadati</taxon>
        <taxon>Pseudomonadota</taxon>
        <taxon>Gammaproteobacteria</taxon>
        <taxon>Moraxellales</taxon>
        <taxon>Moraxellaceae</taxon>
        <taxon>Acinetobacter</taxon>
    </lineage>
</organism>